<dbReference type="InterPro" id="IPR036318">
    <property type="entry name" value="FAD-bd_PCMH-like_sf"/>
</dbReference>
<keyword evidence="3" id="KW-1185">Reference proteome</keyword>
<accession>A0A8K0RC81</accession>
<dbReference type="Proteomes" id="UP000813461">
    <property type="component" value="Unassembled WGS sequence"/>
</dbReference>
<sequence>MFAVAFGHKPKPWEDLDKAVAAICKSIEKTNRCRTSSLGAPRAPYNSPNDIPNLNNILQIDLDTPSVWAEPNVKMETLVRATVAYGLVPAVVAASKSISVADAFAATTTESSSFNFCTSNCAVLSLLAILSNGRYVIATSNDNDTPDLLCGSAGAVHSLILATLLLLALISASEHIEIICWPVSARDATVRQNSIYL</sequence>
<name>A0A8K0RC81_9PLEO</name>
<dbReference type="InterPro" id="IPR040165">
    <property type="entry name" value="Diminuto-like"/>
</dbReference>
<dbReference type="OrthoDB" id="3798192at2759"/>
<keyword evidence="1" id="KW-0560">Oxidoreductase</keyword>
<reference evidence="2" key="1">
    <citation type="journal article" date="2021" name="Nat. Commun.">
        <title>Genetic determinants of endophytism in the Arabidopsis root mycobiome.</title>
        <authorList>
            <person name="Mesny F."/>
            <person name="Miyauchi S."/>
            <person name="Thiergart T."/>
            <person name="Pickel B."/>
            <person name="Atanasova L."/>
            <person name="Karlsson M."/>
            <person name="Huettel B."/>
            <person name="Barry K.W."/>
            <person name="Haridas S."/>
            <person name="Chen C."/>
            <person name="Bauer D."/>
            <person name="Andreopoulos W."/>
            <person name="Pangilinan J."/>
            <person name="LaButti K."/>
            <person name="Riley R."/>
            <person name="Lipzen A."/>
            <person name="Clum A."/>
            <person name="Drula E."/>
            <person name="Henrissat B."/>
            <person name="Kohler A."/>
            <person name="Grigoriev I.V."/>
            <person name="Martin F.M."/>
            <person name="Hacquard S."/>
        </authorList>
    </citation>
    <scope>NUCLEOTIDE SEQUENCE</scope>
    <source>
        <strain evidence="2">MPI-SDFR-AT-0120</strain>
    </source>
</reference>
<dbReference type="GO" id="GO:0008202">
    <property type="term" value="P:steroid metabolic process"/>
    <property type="evidence" value="ECO:0007669"/>
    <property type="project" value="TreeGrafter"/>
</dbReference>
<evidence type="ECO:0000313" key="2">
    <source>
        <dbReference type="EMBL" id="KAH7091958.1"/>
    </source>
</evidence>
<dbReference type="PANTHER" id="PTHR10801:SF0">
    <property type="entry name" value="DELTA(24)-STEROL REDUCTASE"/>
    <property type="match status" value="1"/>
</dbReference>
<dbReference type="GO" id="GO:0005737">
    <property type="term" value="C:cytoplasm"/>
    <property type="evidence" value="ECO:0007669"/>
    <property type="project" value="TreeGrafter"/>
</dbReference>
<organism evidence="2 3">
    <name type="scientific">Paraphoma chrysanthemicola</name>
    <dbReference type="NCBI Taxonomy" id="798071"/>
    <lineage>
        <taxon>Eukaryota</taxon>
        <taxon>Fungi</taxon>
        <taxon>Dikarya</taxon>
        <taxon>Ascomycota</taxon>
        <taxon>Pezizomycotina</taxon>
        <taxon>Dothideomycetes</taxon>
        <taxon>Pleosporomycetidae</taxon>
        <taxon>Pleosporales</taxon>
        <taxon>Pleosporineae</taxon>
        <taxon>Phaeosphaeriaceae</taxon>
        <taxon>Paraphoma</taxon>
    </lineage>
</organism>
<dbReference type="GO" id="GO:0000246">
    <property type="term" value="F:Delta24(24-1) sterol reductase activity"/>
    <property type="evidence" value="ECO:0007669"/>
    <property type="project" value="TreeGrafter"/>
</dbReference>
<dbReference type="AlphaFoldDB" id="A0A8K0RC81"/>
<dbReference type="GO" id="GO:0016020">
    <property type="term" value="C:membrane"/>
    <property type="evidence" value="ECO:0007669"/>
    <property type="project" value="TreeGrafter"/>
</dbReference>
<evidence type="ECO:0000256" key="1">
    <source>
        <dbReference type="ARBA" id="ARBA00023002"/>
    </source>
</evidence>
<comment type="caution">
    <text evidence="2">The sequence shown here is derived from an EMBL/GenBank/DDBJ whole genome shotgun (WGS) entry which is preliminary data.</text>
</comment>
<dbReference type="InterPro" id="IPR016169">
    <property type="entry name" value="FAD-bd_PCMH_sub2"/>
</dbReference>
<dbReference type="PANTHER" id="PTHR10801">
    <property type="entry name" value="24-DEHYDROCHOLESTEROL REDUCTASE"/>
    <property type="match status" value="1"/>
</dbReference>
<dbReference type="Gene3D" id="3.30.465.10">
    <property type="match status" value="1"/>
</dbReference>
<protein>
    <submittedName>
        <fullName evidence="2">Uncharacterized protein</fullName>
    </submittedName>
</protein>
<dbReference type="GO" id="GO:0050660">
    <property type="term" value="F:flavin adenine dinucleotide binding"/>
    <property type="evidence" value="ECO:0007669"/>
    <property type="project" value="InterPro"/>
</dbReference>
<evidence type="ECO:0000313" key="3">
    <source>
        <dbReference type="Proteomes" id="UP000813461"/>
    </source>
</evidence>
<dbReference type="EMBL" id="JAGMVJ010000003">
    <property type="protein sequence ID" value="KAH7091958.1"/>
    <property type="molecule type" value="Genomic_DNA"/>
</dbReference>
<gene>
    <name evidence="2" type="ORF">FB567DRAFT_613675</name>
</gene>
<dbReference type="SUPFAM" id="SSF56176">
    <property type="entry name" value="FAD-binding/transporter-associated domain-like"/>
    <property type="match status" value="1"/>
</dbReference>
<proteinExistence type="predicted"/>